<keyword evidence="2" id="KW-0479">Metal-binding</keyword>
<evidence type="ECO:0000256" key="3">
    <source>
        <dbReference type="ARBA" id="ARBA00022842"/>
    </source>
</evidence>
<dbReference type="Pfam" id="PF13378">
    <property type="entry name" value="MR_MLE_C"/>
    <property type="match status" value="1"/>
</dbReference>
<dbReference type="SFLD" id="SFLDG00179">
    <property type="entry name" value="mandelate_racemase"/>
    <property type="match status" value="1"/>
</dbReference>
<dbReference type="SMART" id="SM00922">
    <property type="entry name" value="MR_MLE"/>
    <property type="match status" value="1"/>
</dbReference>
<comment type="caution">
    <text evidence="5">The sequence shown here is derived from an EMBL/GenBank/DDBJ whole genome shotgun (WGS) entry which is preliminary data.</text>
</comment>
<dbReference type="SUPFAM" id="SSF54826">
    <property type="entry name" value="Enolase N-terminal domain-like"/>
    <property type="match status" value="1"/>
</dbReference>
<protein>
    <submittedName>
        <fullName evidence="5">Enolase C-terminal domain-like protein</fullName>
    </submittedName>
</protein>
<name>A0ABW7PLS6_9ACTN</name>
<dbReference type="PANTHER" id="PTHR13794">
    <property type="entry name" value="ENOLASE SUPERFAMILY, MANDELATE RACEMASE"/>
    <property type="match status" value="1"/>
</dbReference>
<dbReference type="RefSeq" id="WP_395512994.1">
    <property type="nucleotide sequence ID" value="NZ_JBBDHD010000121.1"/>
</dbReference>
<dbReference type="Pfam" id="PF02746">
    <property type="entry name" value="MR_MLE_N"/>
    <property type="match status" value="1"/>
</dbReference>
<organism evidence="5 6">
    <name type="scientific">Streptomyces racemochromogenes</name>
    <dbReference type="NCBI Taxonomy" id="67353"/>
    <lineage>
        <taxon>Bacteria</taxon>
        <taxon>Bacillati</taxon>
        <taxon>Actinomycetota</taxon>
        <taxon>Actinomycetes</taxon>
        <taxon>Kitasatosporales</taxon>
        <taxon>Streptomycetaceae</taxon>
        <taxon>Streptomyces</taxon>
    </lineage>
</organism>
<evidence type="ECO:0000313" key="5">
    <source>
        <dbReference type="EMBL" id="MFH7599346.1"/>
    </source>
</evidence>
<evidence type="ECO:0000256" key="2">
    <source>
        <dbReference type="ARBA" id="ARBA00022723"/>
    </source>
</evidence>
<sequence length="376" mass="39446">MRARVDCGDVPVRGIEAGAYTVPTDAPEGDGTLAWASTTVVVVEVEGGGARGLGWTYAPAAAAGVVRELLADVVTGRDAFGVPGLHESMCRAVRNAGRPGIASCAISAVDVALWDLKARLVGLPLVDLLGAACPDVPVYGSGGFTTAPDAGLRAQLESWVHGLHIPRVKIKIGQDRGRAVGRDLSRVALAREVIGPGAELYVDANGAYARGQALRVGRELGAYGVRWFEEPVSSDDLSGLRLLRDRLDCDVAAGEYGYDLPYFARMTAAGAVDCLQADATRCGGITEWLRVAALARSQGLELSAHCAPHVHAHPAAAVPDFRHIEWFHDHARLEPLLFEGEGLLDPSGGTVRPGASGAPGLGLALRRSAVEEYRVA</sequence>
<dbReference type="SUPFAM" id="SSF51604">
    <property type="entry name" value="Enolase C-terminal domain-like"/>
    <property type="match status" value="1"/>
</dbReference>
<keyword evidence="3" id="KW-0460">Magnesium</keyword>
<dbReference type="PROSITE" id="PS00908">
    <property type="entry name" value="MR_MLE_1"/>
    <property type="match status" value="1"/>
</dbReference>
<proteinExistence type="predicted"/>
<evidence type="ECO:0000256" key="1">
    <source>
        <dbReference type="ARBA" id="ARBA00001946"/>
    </source>
</evidence>
<dbReference type="Proteomes" id="UP001610631">
    <property type="component" value="Unassembled WGS sequence"/>
</dbReference>
<dbReference type="InterPro" id="IPR029017">
    <property type="entry name" value="Enolase-like_N"/>
</dbReference>
<dbReference type="InterPro" id="IPR046945">
    <property type="entry name" value="RHMD-like"/>
</dbReference>
<dbReference type="EMBL" id="JBBDHD010000121">
    <property type="protein sequence ID" value="MFH7599346.1"/>
    <property type="molecule type" value="Genomic_DNA"/>
</dbReference>
<feature type="domain" description="Mandelate racemase/muconate lactonizing enzyme C-terminal" evidence="4">
    <location>
        <begin position="149"/>
        <end position="250"/>
    </location>
</feature>
<evidence type="ECO:0000259" key="4">
    <source>
        <dbReference type="SMART" id="SM00922"/>
    </source>
</evidence>
<keyword evidence="6" id="KW-1185">Reference proteome</keyword>
<gene>
    <name evidence="5" type="ORF">WDV06_30245</name>
</gene>
<accession>A0ABW7PLS6</accession>
<comment type="cofactor">
    <cofactor evidence="1">
        <name>Mg(2+)</name>
        <dbReference type="ChEBI" id="CHEBI:18420"/>
    </cofactor>
</comment>
<dbReference type="InterPro" id="IPR036849">
    <property type="entry name" value="Enolase-like_C_sf"/>
</dbReference>
<reference evidence="5 6" key="1">
    <citation type="submission" date="2024-03" db="EMBL/GenBank/DDBJ databases">
        <title>Whole genome sequencing of Streptomyces racemochromogenes, to identify antimicrobial biosynthetic gene clusters.</title>
        <authorList>
            <person name="Suryawanshi P."/>
            <person name="Krishnaraj P.U."/>
            <person name="Arun Y.P."/>
            <person name="Suryawanshi M.P."/>
            <person name="Rakshit O."/>
        </authorList>
    </citation>
    <scope>NUCLEOTIDE SEQUENCE [LARGE SCALE GENOMIC DNA]</scope>
    <source>
        <strain evidence="5 6">AUDT626</strain>
    </source>
</reference>
<dbReference type="Gene3D" id="3.20.20.120">
    <property type="entry name" value="Enolase-like C-terminal domain"/>
    <property type="match status" value="1"/>
</dbReference>
<dbReference type="Gene3D" id="3.30.390.10">
    <property type="entry name" value="Enolase-like, N-terminal domain"/>
    <property type="match status" value="1"/>
</dbReference>
<dbReference type="SFLD" id="SFLDS00001">
    <property type="entry name" value="Enolase"/>
    <property type="match status" value="1"/>
</dbReference>
<dbReference type="InterPro" id="IPR013341">
    <property type="entry name" value="Mandelate_racemase_N_dom"/>
</dbReference>
<dbReference type="PANTHER" id="PTHR13794:SF58">
    <property type="entry name" value="MITOCHONDRIAL ENOLASE SUPERFAMILY MEMBER 1"/>
    <property type="match status" value="1"/>
</dbReference>
<evidence type="ECO:0000313" key="6">
    <source>
        <dbReference type="Proteomes" id="UP001610631"/>
    </source>
</evidence>
<dbReference type="InterPro" id="IPR018110">
    <property type="entry name" value="Mandel_Rmase/mucon_lact_enz_CS"/>
</dbReference>
<dbReference type="InterPro" id="IPR013342">
    <property type="entry name" value="Mandelate_racemase_C"/>
</dbReference>
<dbReference type="InterPro" id="IPR029065">
    <property type="entry name" value="Enolase_C-like"/>
</dbReference>